<dbReference type="OrthoDB" id="2339873at2"/>
<dbReference type="SUPFAM" id="SSF52151">
    <property type="entry name" value="FabD/lysophospholipase-like"/>
    <property type="match status" value="1"/>
</dbReference>
<keyword evidence="1 2" id="KW-0443">Lipid metabolism</keyword>
<feature type="domain" description="PNPLA" evidence="3">
    <location>
        <begin position="8"/>
        <end position="222"/>
    </location>
</feature>
<dbReference type="InterPro" id="IPR002641">
    <property type="entry name" value="PNPLA_dom"/>
</dbReference>
<feature type="active site" description="Nucleophile" evidence="2">
    <location>
        <position position="46"/>
    </location>
</feature>
<feature type="short sequence motif" description="DGA/G" evidence="2">
    <location>
        <begin position="209"/>
        <end position="211"/>
    </location>
</feature>
<dbReference type="AlphaFoldDB" id="A0A420XMT6"/>
<gene>
    <name evidence="4" type="ORF">CLV35_2835</name>
</gene>
<evidence type="ECO:0000256" key="1">
    <source>
        <dbReference type="ARBA" id="ARBA00023098"/>
    </source>
</evidence>
<dbReference type="InParanoid" id="A0A420XMT6"/>
<dbReference type="GO" id="GO:0016042">
    <property type="term" value="P:lipid catabolic process"/>
    <property type="evidence" value="ECO:0007669"/>
    <property type="project" value="UniProtKB-UniRule"/>
</dbReference>
<sequence length="320" mass="33566">MTEPRRALVLGAGGVLGAAWMTGALCALEQVCGVRPAEAEVLLGTSAGSVLTAMLAAGLTPEHLRDHQRGLPLPPGLGAEGAGITWDHETGTGGWLPTRPAPPPASPVLLAAALRQPGSVPWLTTLWAAMPRGRGDLGELRRAVDDAVGVGRWAPRPGVQVVATDFRTGRRVALDGTDPACSLSEAVAASCAAPIWYSPQRVGGETFVDGGVSSVTSADLLAGRGLDEAYVLAPLAATRPDRPVERAARLERRWRRRTTRRVLAEVRLLAASGTRVVLVTPGPEDLAAMGANLMDPRRRTAVMETALHTTEAALRRRVAP</sequence>
<dbReference type="RefSeq" id="WP_121194113.1">
    <property type="nucleotide sequence ID" value="NZ_RBWV01000013.1"/>
</dbReference>
<feature type="short sequence motif" description="GXSXG" evidence="2">
    <location>
        <begin position="44"/>
        <end position="48"/>
    </location>
</feature>
<proteinExistence type="predicted"/>
<comment type="caution">
    <text evidence="4">The sequence shown here is derived from an EMBL/GenBank/DDBJ whole genome shotgun (WGS) entry which is preliminary data.</text>
</comment>
<keyword evidence="5" id="KW-1185">Reference proteome</keyword>
<feature type="active site" description="Proton acceptor" evidence="2">
    <location>
        <position position="209"/>
    </location>
</feature>
<comment type="caution">
    <text evidence="2">Lacks conserved residue(s) required for the propagation of feature annotation.</text>
</comment>
<dbReference type="PROSITE" id="PS51635">
    <property type="entry name" value="PNPLA"/>
    <property type="match status" value="1"/>
</dbReference>
<keyword evidence="2" id="KW-0442">Lipid degradation</keyword>
<dbReference type="GO" id="GO:0016787">
    <property type="term" value="F:hydrolase activity"/>
    <property type="evidence" value="ECO:0007669"/>
    <property type="project" value="UniProtKB-UniRule"/>
</dbReference>
<keyword evidence="2" id="KW-0378">Hydrolase</keyword>
<organism evidence="4 5">
    <name type="scientific">Motilibacter peucedani</name>
    <dbReference type="NCBI Taxonomy" id="598650"/>
    <lineage>
        <taxon>Bacteria</taxon>
        <taxon>Bacillati</taxon>
        <taxon>Actinomycetota</taxon>
        <taxon>Actinomycetes</taxon>
        <taxon>Motilibacterales</taxon>
        <taxon>Motilibacteraceae</taxon>
        <taxon>Motilibacter</taxon>
    </lineage>
</organism>
<accession>A0A420XMT6</accession>
<evidence type="ECO:0000259" key="3">
    <source>
        <dbReference type="PROSITE" id="PS51635"/>
    </source>
</evidence>
<evidence type="ECO:0000313" key="4">
    <source>
        <dbReference type="EMBL" id="RKS72588.1"/>
    </source>
</evidence>
<dbReference type="Proteomes" id="UP000281955">
    <property type="component" value="Unassembled WGS sequence"/>
</dbReference>
<reference evidence="4 5" key="1">
    <citation type="submission" date="2018-10" db="EMBL/GenBank/DDBJ databases">
        <title>Genomic Encyclopedia of Archaeal and Bacterial Type Strains, Phase II (KMG-II): from individual species to whole genera.</title>
        <authorList>
            <person name="Goeker M."/>
        </authorList>
    </citation>
    <scope>NUCLEOTIDE SEQUENCE [LARGE SCALE GENOMIC DNA]</scope>
    <source>
        <strain evidence="4 5">RP-AC37</strain>
    </source>
</reference>
<dbReference type="EMBL" id="RBWV01000013">
    <property type="protein sequence ID" value="RKS72588.1"/>
    <property type="molecule type" value="Genomic_DNA"/>
</dbReference>
<dbReference type="Gene3D" id="3.40.1090.10">
    <property type="entry name" value="Cytosolic phospholipase A2 catalytic domain"/>
    <property type="match status" value="2"/>
</dbReference>
<protein>
    <submittedName>
        <fullName evidence="4">NTE family protein</fullName>
    </submittedName>
</protein>
<evidence type="ECO:0000313" key="5">
    <source>
        <dbReference type="Proteomes" id="UP000281955"/>
    </source>
</evidence>
<dbReference type="Pfam" id="PF01734">
    <property type="entry name" value="Patatin"/>
    <property type="match status" value="1"/>
</dbReference>
<dbReference type="InterPro" id="IPR016035">
    <property type="entry name" value="Acyl_Trfase/lysoPLipase"/>
</dbReference>
<name>A0A420XMT6_9ACTN</name>
<evidence type="ECO:0000256" key="2">
    <source>
        <dbReference type="PROSITE-ProRule" id="PRU01161"/>
    </source>
</evidence>